<dbReference type="Gene3D" id="1.10.3720.10">
    <property type="entry name" value="MetI-like"/>
    <property type="match status" value="1"/>
</dbReference>
<dbReference type="Pfam" id="PF19300">
    <property type="entry name" value="BPD_transp_1_N"/>
    <property type="match status" value="1"/>
</dbReference>
<dbReference type="CDD" id="cd06261">
    <property type="entry name" value="TM_PBP2"/>
    <property type="match status" value="1"/>
</dbReference>
<keyword evidence="10" id="KW-1185">Reference proteome</keyword>
<evidence type="ECO:0000256" key="4">
    <source>
        <dbReference type="ARBA" id="ARBA00022692"/>
    </source>
</evidence>
<protein>
    <submittedName>
        <fullName evidence="9">ABC transporter permease</fullName>
    </submittedName>
</protein>
<dbReference type="PANTHER" id="PTHR43163:SF3">
    <property type="entry name" value="PEPTIDE ABC TRANSPORTER PERMEASE PROTEIN"/>
    <property type="match status" value="1"/>
</dbReference>
<proteinExistence type="inferred from homology"/>
<comment type="caution">
    <text evidence="9">The sequence shown here is derived from an EMBL/GenBank/DDBJ whole genome shotgun (WGS) entry which is preliminary data.</text>
</comment>
<evidence type="ECO:0000259" key="8">
    <source>
        <dbReference type="PROSITE" id="PS50928"/>
    </source>
</evidence>
<evidence type="ECO:0000256" key="6">
    <source>
        <dbReference type="ARBA" id="ARBA00023136"/>
    </source>
</evidence>
<keyword evidence="5 7" id="KW-1133">Transmembrane helix</keyword>
<comment type="subcellular location">
    <subcellularLocation>
        <location evidence="1 7">Cell membrane</location>
        <topology evidence="1 7">Multi-pass membrane protein</topology>
    </subcellularLocation>
</comment>
<accession>A0ABN0T1G2</accession>
<feature type="domain" description="ABC transmembrane type-1" evidence="8">
    <location>
        <begin position="95"/>
        <end position="297"/>
    </location>
</feature>
<dbReference type="InterPro" id="IPR035906">
    <property type="entry name" value="MetI-like_sf"/>
</dbReference>
<feature type="transmembrane region" description="Helical" evidence="7">
    <location>
        <begin position="278"/>
        <end position="297"/>
    </location>
</feature>
<evidence type="ECO:0000256" key="1">
    <source>
        <dbReference type="ARBA" id="ARBA00004651"/>
    </source>
</evidence>
<keyword evidence="3" id="KW-1003">Cell membrane</keyword>
<evidence type="ECO:0000256" key="5">
    <source>
        <dbReference type="ARBA" id="ARBA00022989"/>
    </source>
</evidence>
<comment type="similarity">
    <text evidence="7">Belongs to the binding-protein-dependent transport system permease family.</text>
</comment>
<sequence>MTRYALRRLAIGLAQVVAVVTAVFLLVQALPGDAAVALAGDHPDPRRIEEIRAAMGLDRPALDRFGAWLGGLLHGDLGVSLVSGRPVAEFLADGLGPTLVLAVVSLVLLVPLSVLLGVAAAVREGGPLDRALTTVTVGLHSIPEFALAVVLIAVFGVQLGWLPPTAVGADLLAQPQVLVLPLVVLLARPVCSVSRLVRAGMIDALASDHVRHARRLGIGERRVRFAHALPNAVAPAVQQLARTTDWLLGGVIVVEAVFVIPGLGTILVDAVAGRDLPVVQGLAVVFAVTTVLVNLVADLVGFRLAPRSAVVA</sequence>
<feature type="transmembrane region" description="Helical" evidence="7">
    <location>
        <begin position="99"/>
        <end position="122"/>
    </location>
</feature>
<dbReference type="PANTHER" id="PTHR43163">
    <property type="entry name" value="DIPEPTIDE TRANSPORT SYSTEM PERMEASE PROTEIN DPPB-RELATED"/>
    <property type="match status" value="1"/>
</dbReference>
<dbReference type="InterPro" id="IPR045621">
    <property type="entry name" value="BPD_transp_1_N"/>
</dbReference>
<evidence type="ECO:0000256" key="2">
    <source>
        <dbReference type="ARBA" id="ARBA00022448"/>
    </source>
</evidence>
<dbReference type="Pfam" id="PF00528">
    <property type="entry name" value="BPD_transp_1"/>
    <property type="match status" value="1"/>
</dbReference>
<gene>
    <name evidence="9" type="ORF">GCM10010492_03900</name>
</gene>
<dbReference type="PROSITE" id="PS50928">
    <property type="entry name" value="ABC_TM1"/>
    <property type="match status" value="1"/>
</dbReference>
<evidence type="ECO:0000313" key="10">
    <source>
        <dbReference type="Proteomes" id="UP001500416"/>
    </source>
</evidence>
<name>A0ABN0T1G2_9PSEU</name>
<keyword evidence="4 7" id="KW-0812">Transmembrane</keyword>
<evidence type="ECO:0000256" key="7">
    <source>
        <dbReference type="RuleBase" id="RU363032"/>
    </source>
</evidence>
<keyword evidence="6 7" id="KW-0472">Membrane</keyword>
<dbReference type="Proteomes" id="UP001500416">
    <property type="component" value="Unassembled WGS sequence"/>
</dbReference>
<dbReference type="RefSeq" id="WP_343931802.1">
    <property type="nucleotide sequence ID" value="NZ_BAAABU010000001.1"/>
</dbReference>
<dbReference type="InterPro" id="IPR000515">
    <property type="entry name" value="MetI-like"/>
</dbReference>
<feature type="transmembrane region" description="Helical" evidence="7">
    <location>
        <begin position="173"/>
        <end position="191"/>
    </location>
</feature>
<feature type="transmembrane region" description="Helical" evidence="7">
    <location>
        <begin position="142"/>
        <end position="161"/>
    </location>
</feature>
<evidence type="ECO:0000256" key="3">
    <source>
        <dbReference type="ARBA" id="ARBA00022475"/>
    </source>
</evidence>
<keyword evidence="2 7" id="KW-0813">Transport</keyword>
<organism evidence="9 10">
    <name type="scientific">Saccharothrix mutabilis subsp. mutabilis</name>
    <dbReference type="NCBI Taxonomy" id="66855"/>
    <lineage>
        <taxon>Bacteria</taxon>
        <taxon>Bacillati</taxon>
        <taxon>Actinomycetota</taxon>
        <taxon>Actinomycetes</taxon>
        <taxon>Pseudonocardiales</taxon>
        <taxon>Pseudonocardiaceae</taxon>
        <taxon>Saccharothrix</taxon>
    </lineage>
</organism>
<feature type="transmembrane region" description="Helical" evidence="7">
    <location>
        <begin position="246"/>
        <end position="272"/>
    </location>
</feature>
<dbReference type="SUPFAM" id="SSF161098">
    <property type="entry name" value="MetI-like"/>
    <property type="match status" value="1"/>
</dbReference>
<reference evidence="9 10" key="1">
    <citation type="journal article" date="2019" name="Int. J. Syst. Evol. Microbiol.">
        <title>The Global Catalogue of Microorganisms (GCM) 10K type strain sequencing project: providing services to taxonomists for standard genome sequencing and annotation.</title>
        <authorList>
            <consortium name="The Broad Institute Genomics Platform"/>
            <consortium name="The Broad Institute Genome Sequencing Center for Infectious Disease"/>
            <person name="Wu L."/>
            <person name="Ma J."/>
        </authorList>
    </citation>
    <scope>NUCLEOTIDE SEQUENCE [LARGE SCALE GENOMIC DNA]</scope>
    <source>
        <strain evidence="9 10">JCM 3380</strain>
    </source>
</reference>
<evidence type="ECO:0000313" key="9">
    <source>
        <dbReference type="EMBL" id="GAA0209406.1"/>
    </source>
</evidence>
<dbReference type="EMBL" id="BAAABU010000001">
    <property type="protein sequence ID" value="GAA0209406.1"/>
    <property type="molecule type" value="Genomic_DNA"/>
</dbReference>